<keyword evidence="2" id="KW-1185">Reference proteome</keyword>
<dbReference type="Proteomes" id="UP001066276">
    <property type="component" value="Chromosome 1_2"/>
</dbReference>
<dbReference type="EMBL" id="JANPWB010000002">
    <property type="protein sequence ID" value="KAJ1211439.1"/>
    <property type="molecule type" value="Genomic_DNA"/>
</dbReference>
<evidence type="ECO:0000313" key="1">
    <source>
        <dbReference type="EMBL" id="KAJ1211439.1"/>
    </source>
</evidence>
<proteinExistence type="predicted"/>
<gene>
    <name evidence="1" type="ORF">NDU88_006799</name>
</gene>
<name>A0AAV7WEG1_PLEWA</name>
<comment type="caution">
    <text evidence="1">The sequence shown here is derived from an EMBL/GenBank/DDBJ whole genome shotgun (WGS) entry which is preliminary data.</text>
</comment>
<protein>
    <submittedName>
        <fullName evidence="1">Uncharacterized protein</fullName>
    </submittedName>
</protein>
<organism evidence="1 2">
    <name type="scientific">Pleurodeles waltl</name>
    <name type="common">Iberian ribbed newt</name>
    <dbReference type="NCBI Taxonomy" id="8319"/>
    <lineage>
        <taxon>Eukaryota</taxon>
        <taxon>Metazoa</taxon>
        <taxon>Chordata</taxon>
        <taxon>Craniata</taxon>
        <taxon>Vertebrata</taxon>
        <taxon>Euteleostomi</taxon>
        <taxon>Amphibia</taxon>
        <taxon>Batrachia</taxon>
        <taxon>Caudata</taxon>
        <taxon>Salamandroidea</taxon>
        <taxon>Salamandridae</taxon>
        <taxon>Pleurodelinae</taxon>
        <taxon>Pleurodeles</taxon>
    </lineage>
</organism>
<evidence type="ECO:0000313" key="2">
    <source>
        <dbReference type="Proteomes" id="UP001066276"/>
    </source>
</evidence>
<reference evidence="1" key="1">
    <citation type="journal article" date="2022" name="bioRxiv">
        <title>Sequencing and chromosome-scale assembly of the giantPleurodeles waltlgenome.</title>
        <authorList>
            <person name="Brown T."/>
            <person name="Elewa A."/>
            <person name="Iarovenko S."/>
            <person name="Subramanian E."/>
            <person name="Araus A.J."/>
            <person name="Petzold A."/>
            <person name="Susuki M."/>
            <person name="Suzuki K.-i.T."/>
            <person name="Hayashi T."/>
            <person name="Toyoda A."/>
            <person name="Oliveira C."/>
            <person name="Osipova E."/>
            <person name="Leigh N.D."/>
            <person name="Simon A."/>
            <person name="Yun M.H."/>
        </authorList>
    </citation>
    <scope>NUCLEOTIDE SEQUENCE</scope>
    <source>
        <strain evidence="1">20211129_DDA</strain>
        <tissue evidence="1">Liver</tissue>
    </source>
</reference>
<sequence>MWGREGPRTWRKRQLADESGSDLRRWGDLLDILNLFLWLKLENKRRFVHLRHTLCAFLRVPYFVLPSFQVYFGLLELDVQFVAALNLSVK</sequence>
<accession>A0AAV7WEG1</accession>
<dbReference type="AlphaFoldDB" id="A0AAV7WEG1"/>